<dbReference type="OrthoDB" id="4577038at2759"/>
<accession>A0A0C2FS13</accession>
<sequence length="86" mass="8959">MNVADTPACGEWGLYTHNTVQITAKHIDMTHNSTVLYEDIDNTLDGGVDATADQAAAALFGCGTDGGSRGVVVNTTTPDVQLDGVY</sequence>
<dbReference type="AlphaFoldDB" id="A0A0C2FS13"/>
<proteinExistence type="predicted"/>
<name>A0A0C2FS13_9PEZI</name>
<evidence type="ECO:0000313" key="1">
    <source>
        <dbReference type="EMBL" id="KIH93808.1"/>
    </source>
</evidence>
<dbReference type="VEuPathDB" id="FungiDB:SPBR_06299"/>
<dbReference type="HOGENOM" id="CLU_2499333_0_0_1"/>
<dbReference type="Proteomes" id="UP000031575">
    <property type="component" value="Unassembled WGS sequence"/>
</dbReference>
<keyword evidence="2" id="KW-1185">Reference proteome</keyword>
<organism evidence="1 2">
    <name type="scientific">Sporothrix brasiliensis 5110</name>
    <dbReference type="NCBI Taxonomy" id="1398154"/>
    <lineage>
        <taxon>Eukaryota</taxon>
        <taxon>Fungi</taxon>
        <taxon>Dikarya</taxon>
        <taxon>Ascomycota</taxon>
        <taxon>Pezizomycotina</taxon>
        <taxon>Sordariomycetes</taxon>
        <taxon>Sordariomycetidae</taxon>
        <taxon>Ophiostomatales</taxon>
        <taxon>Ophiostomataceae</taxon>
        <taxon>Sporothrix</taxon>
    </lineage>
</organism>
<protein>
    <submittedName>
        <fullName evidence="1">Uncharacterized protein</fullName>
    </submittedName>
</protein>
<reference evidence="1 2" key="1">
    <citation type="journal article" date="2014" name="BMC Genomics">
        <title>Comparative genomics of the major fungal agents of human and animal Sporotrichosis: Sporothrix schenckii and Sporothrix brasiliensis.</title>
        <authorList>
            <person name="Teixeira M.M."/>
            <person name="de Almeida L.G."/>
            <person name="Kubitschek-Barreira P."/>
            <person name="Alves F.L."/>
            <person name="Kioshima E.S."/>
            <person name="Abadio A.K."/>
            <person name="Fernandes L."/>
            <person name="Derengowski L.S."/>
            <person name="Ferreira K.S."/>
            <person name="Souza R.C."/>
            <person name="Ruiz J.C."/>
            <person name="de Andrade N.C."/>
            <person name="Paes H.C."/>
            <person name="Nicola A.M."/>
            <person name="Albuquerque P."/>
            <person name="Gerber A.L."/>
            <person name="Martins V.P."/>
            <person name="Peconick L.D."/>
            <person name="Neto A.V."/>
            <person name="Chaucanez C.B."/>
            <person name="Silva P.A."/>
            <person name="Cunha O.L."/>
            <person name="de Oliveira F.F."/>
            <person name="dos Santos T.C."/>
            <person name="Barros A.L."/>
            <person name="Soares M.A."/>
            <person name="de Oliveira L.M."/>
            <person name="Marini M.M."/>
            <person name="Villalobos-Duno H."/>
            <person name="Cunha M.M."/>
            <person name="de Hoog S."/>
            <person name="da Silveira J.F."/>
            <person name="Henrissat B."/>
            <person name="Nino-Vega G.A."/>
            <person name="Cisalpino P.S."/>
            <person name="Mora-Montes H.M."/>
            <person name="Almeida S.R."/>
            <person name="Stajich J.E."/>
            <person name="Lopes-Bezerra L.M."/>
            <person name="Vasconcelos A.T."/>
            <person name="Felipe M.S."/>
        </authorList>
    </citation>
    <scope>NUCLEOTIDE SEQUENCE [LARGE SCALE GENOMIC DNA]</scope>
    <source>
        <strain evidence="1 2">5110</strain>
    </source>
</reference>
<dbReference type="GeneID" id="63679480"/>
<gene>
    <name evidence="1" type="ORF">SPBR_06299</name>
</gene>
<comment type="caution">
    <text evidence="1">The sequence shown here is derived from an EMBL/GenBank/DDBJ whole genome shotgun (WGS) entry which is preliminary data.</text>
</comment>
<dbReference type="RefSeq" id="XP_040621818.1">
    <property type="nucleotide sequence ID" value="XM_040764559.1"/>
</dbReference>
<evidence type="ECO:0000313" key="2">
    <source>
        <dbReference type="Proteomes" id="UP000031575"/>
    </source>
</evidence>
<dbReference type="EMBL" id="AWTV01000004">
    <property type="protein sequence ID" value="KIH93808.1"/>
    <property type="molecule type" value="Genomic_DNA"/>
</dbReference>